<organism evidence="6 7">
    <name type="scientific">Basidiobolus meristosporus CBS 931.73</name>
    <dbReference type="NCBI Taxonomy" id="1314790"/>
    <lineage>
        <taxon>Eukaryota</taxon>
        <taxon>Fungi</taxon>
        <taxon>Fungi incertae sedis</taxon>
        <taxon>Zoopagomycota</taxon>
        <taxon>Entomophthoromycotina</taxon>
        <taxon>Basidiobolomycetes</taxon>
        <taxon>Basidiobolales</taxon>
        <taxon>Basidiobolaceae</taxon>
        <taxon>Basidiobolus</taxon>
    </lineage>
</organism>
<dbReference type="PANTHER" id="PTHR11603">
    <property type="entry name" value="AAA FAMILY ATPASE"/>
    <property type="match status" value="1"/>
</dbReference>
<feature type="domain" description="DUF4460" evidence="4">
    <location>
        <begin position="448"/>
        <end position="516"/>
    </location>
</feature>
<dbReference type="Pfam" id="PF17863">
    <property type="entry name" value="AAA_lid_2"/>
    <property type="match status" value="1"/>
</dbReference>
<dbReference type="Proteomes" id="UP000193498">
    <property type="component" value="Unassembled WGS sequence"/>
</dbReference>
<dbReference type="EC" id="6.6.1.1" evidence="1"/>
<dbReference type="Gene3D" id="1.10.8.80">
    <property type="entry name" value="Magnesium chelatase subunit I, C-Terminal domain"/>
    <property type="match status" value="1"/>
</dbReference>
<dbReference type="GO" id="GO:0016851">
    <property type="term" value="F:magnesium chelatase activity"/>
    <property type="evidence" value="ECO:0007669"/>
    <property type="project" value="UniProtKB-EC"/>
</dbReference>
<dbReference type="InterPro" id="IPR028031">
    <property type="entry name" value="DUF4460"/>
</dbReference>
<evidence type="ECO:0000256" key="1">
    <source>
        <dbReference type="ARBA" id="ARBA00012825"/>
    </source>
</evidence>
<comment type="caution">
    <text evidence="6">The sequence shown here is derived from an EMBL/GenBank/DDBJ whole genome shotgun (WGS) entry which is preliminary data.</text>
</comment>
<sequence length="737" mass="84135">MSLLLCLIAGSKPLLLRTRPEAINDLAEMLEQMSLQVFGLNCARIDCSQIHATSDLYRTMFNKSKDSFLRPRTNSFAPGVTGLISPPEPRTSPPTSLFSNRDIANKNLISNSQVDGKKNRSFSVDDRTLEERKLFISSLRQQIPVEHLQNKHHLEKHRRKQPTVSFRESHKQTEDAEYIPLGRVSERTSKEPASLKPQRKPSIVYNTSMFTPKKLANIIVLEGLEESDETVQLAILEILSKGWLVDDSTVCYVPDPFVIVSVMPLSCAMPKTKRLLEMFYLSCVHDGTMEAKPLMSSKRQLVFPYQEVRDIAYRARKVTISPEIDRYLRDLFIAIRTHVKFKNGMSPRASTDLASAARALAAVHEKSHVTPDLVLILFNKVLGHRLFSYPAADQGIMNDTLQSVQPPLQNFLDEHIVNAQSDFCSIQSSVIIPMNIAQKAAQPPSTVKIVNRTLRRLLLKVHPDYFHSVPEKKALNQRSLQQLNRILGPVLKKDGKESSIESLFRAPIEVSFYTKEGNLFQQTFTLANLSGFPHSESPFPSNLPANERENLFKSTLTLEFLKYCKKFELSSVQGDIEKLEEYLRTLDEYYTAHNAKQSLPKGKTLKEIFEKGLRTSFSNPYTQSKGSISRMKKLPSVEEEWRAIFRSSKLVFKHRDVSSREYIECKEALSKHLVELGYSQWRGLPLMISTEFSRNIPGFLVIPKTFEKSQLQRYLENHLESIRTEYAELIRTKTKSP</sequence>
<dbReference type="AlphaFoldDB" id="A0A1Y1Z0N4"/>
<reference evidence="6 7" key="1">
    <citation type="submission" date="2016-07" db="EMBL/GenBank/DDBJ databases">
        <title>Pervasive Adenine N6-methylation of Active Genes in Fungi.</title>
        <authorList>
            <consortium name="DOE Joint Genome Institute"/>
            <person name="Mondo S.J."/>
            <person name="Dannebaum R.O."/>
            <person name="Kuo R.C."/>
            <person name="Labutti K."/>
            <person name="Haridas S."/>
            <person name="Kuo A."/>
            <person name="Salamov A."/>
            <person name="Ahrendt S.R."/>
            <person name="Lipzen A."/>
            <person name="Sullivan W."/>
            <person name="Andreopoulos W.B."/>
            <person name="Clum A."/>
            <person name="Lindquist E."/>
            <person name="Daum C."/>
            <person name="Ramamoorthy G.K."/>
            <person name="Gryganskyi A."/>
            <person name="Culley D."/>
            <person name="Magnuson J.K."/>
            <person name="James T.Y."/>
            <person name="O'Malley M.A."/>
            <person name="Stajich J.E."/>
            <person name="Spatafora J.W."/>
            <person name="Visel A."/>
            <person name="Grigoriev I.V."/>
        </authorList>
    </citation>
    <scope>NUCLEOTIDE SEQUENCE [LARGE SCALE GENOMIC DNA]</scope>
    <source>
        <strain evidence="6 7">CBS 931.73</strain>
    </source>
</reference>
<feature type="domain" description="ChlI/MoxR AAA lid" evidence="5">
    <location>
        <begin position="334"/>
        <end position="396"/>
    </location>
</feature>
<dbReference type="InterPro" id="IPR052041">
    <property type="entry name" value="Nucleic_acid_metab_PIN/TRAM"/>
</dbReference>
<dbReference type="InterPro" id="IPR041628">
    <property type="entry name" value="ChlI/MoxR_AAA_lid"/>
</dbReference>
<evidence type="ECO:0000256" key="2">
    <source>
        <dbReference type="ARBA" id="ARBA00023444"/>
    </source>
</evidence>
<feature type="compositionally biased region" description="Basic residues" evidence="3">
    <location>
        <begin position="151"/>
        <end position="161"/>
    </location>
</feature>
<feature type="region of interest" description="Disordered" evidence="3">
    <location>
        <begin position="79"/>
        <end position="100"/>
    </location>
</feature>
<proteinExistence type="predicted"/>
<accession>A0A1Y1Z0N4</accession>
<comment type="pathway">
    <text evidence="2">Porphyrin-containing compound metabolism.</text>
</comment>
<evidence type="ECO:0000256" key="3">
    <source>
        <dbReference type="SAM" id="MobiDB-lite"/>
    </source>
</evidence>
<name>A0A1Y1Z0N4_9FUNG</name>
<feature type="region of interest" description="Disordered" evidence="3">
    <location>
        <begin position="151"/>
        <end position="198"/>
    </location>
</feature>
<gene>
    <name evidence="6" type="ORF">K493DRAFT_405003</name>
</gene>
<dbReference type="PANTHER" id="PTHR11603:SF132">
    <property type="entry name" value="C2H2-TYPE DOMAIN-CONTAINING PROTEIN"/>
    <property type="match status" value="1"/>
</dbReference>
<evidence type="ECO:0000259" key="5">
    <source>
        <dbReference type="Pfam" id="PF17863"/>
    </source>
</evidence>
<evidence type="ECO:0000313" key="6">
    <source>
        <dbReference type="EMBL" id="ORY03375.1"/>
    </source>
</evidence>
<evidence type="ECO:0000313" key="7">
    <source>
        <dbReference type="Proteomes" id="UP000193498"/>
    </source>
</evidence>
<keyword evidence="7" id="KW-1185">Reference proteome</keyword>
<dbReference type="OrthoDB" id="5582146at2759"/>
<dbReference type="EMBL" id="MCFE01000047">
    <property type="protein sequence ID" value="ORY03375.1"/>
    <property type="molecule type" value="Genomic_DNA"/>
</dbReference>
<dbReference type="InParanoid" id="A0A1Y1Z0N4"/>
<protein>
    <recommendedName>
        <fullName evidence="1">magnesium chelatase</fullName>
        <ecNumber evidence="1">6.6.1.1</ecNumber>
    </recommendedName>
</protein>
<evidence type="ECO:0000259" key="4">
    <source>
        <dbReference type="Pfam" id="PF14687"/>
    </source>
</evidence>
<dbReference type="Pfam" id="PF14687">
    <property type="entry name" value="DUF4460"/>
    <property type="match status" value="1"/>
</dbReference>